<dbReference type="EMBL" id="FOJT01000003">
    <property type="protein sequence ID" value="SFB00348.1"/>
    <property type="molecule type" value="Genomic_DNA"/>
</dbReference>
<dbReference type="Proteomes" id="UP000199604">
    <property type="component" value="Unassembled WGS sequence"/>
</dbReference>
<keyword evidence="5" id="KW-1185">Reference proteome</keyword>
<dbReference type="GO" id="GO:0016301">
    <property type="term" value="F:kinase activity"/>
    <property type="evidence" value="ECO:0007669"/>
    <property type="project" value="UniProtKB-KW"/>
</dbReference>
<evidence type="ECO:0000313" key="4">
    <source>
        <dbReference type="EMBL" id="SFB00348.1"/>
    </source>
</evidence>
<dbReference type="InterPro" id="IPR011611">
    <property type="entry name" value="PfkB_dom"/>
</dbReference>
<accession>A0A1I0XJE4</accession>
<dbReference type="GO" id="GO:0005829">
    <property type="term" value="C:cytosol"/>
    <property type="evidence" value="ECO:0007669"/>
    <property type="project" value="TreeGrafter"/>
</dbReference>
<sequence length="316" mass="34941">MHFNLKLKEMNKLLIVGTVAFDAIETPFGKTDKILGGAGTYIGLSASHFNLQSAIVSVVGDDFPQEYLDLLTSRNIDISGLEVVKGGKTFFWSGKYHNDLNSRDTLATELNVLADFQPKVPQNFKNADVVMLGNLHPMVQSSVLDQMEAKPKLVVLDTMNFWMDCALEDLLNVIKRVDVITINDEEARQLSGEYSLVKAAAKIHTMGPKYVVIKKGEHGALIFHNKEVFFAPALPLEEVFDPTGAGDTFAGGFAGFITQSENVSFENMKTAIIHGSNLASFCVEKFGTERMLKLNKEEVVARLKQFKSLTQFDIAL</sequence>
<proteinExistence type="predicted"/>
<dbReference type="PROSITE" id="PS00584">
    <property type="entry name" value="PFKB_KINASES_2"/>
    <property type="match status" value="1"/>
</dbReference>
<dbReference type="AlphaFoldDB" id="A0A1I0XJE4"/>
<reference evidence="5" key="1">
    <citation type="submission" date="2016-10" db="EMBL/GenBank/DDBJ databases">
        <authorList>
            <person name="Varghese N."/>
            <person name="Submissions S."/>
        </authorList>
    </citation>
    <scope>NUCLEOTIDE SEQUENCE [LARGE SCALE GENOMIC DNA]</scope>
    <source>
        <strain evidence="5">DSM 21789</strain>
    </source>
</reference>
<dbReference type="STRING" id="498292.SAMN05660845_1253"/>
<gene>
    <name evidence="4" type="ORF">SAMN05660845_1253</name>
</gene>
<keyword evidence="2 4" id="KW-0418">Kinase</keyword>
<dbReference type="PANTHER" id="PTHR10584:SF166">
    <property type="entry name" value="RIBOKINASE"/>
    <property type="match status" value="1"/>
</dbReference>
<keyword evidence="1" id="KW-0808">Transferase</keyword>
<dbReference type="PANTHER" id="PTHR10584">
    <property type="entry name" value="SUGAR KINASE"/>
    <property type="match status" value="1"/>
</dbReference>
<evidence type="ECO:0000259" key="3">
    <source>
        <dbReference type="Pfam" id="PF00294"/>
    </source>
</evidence>
<name>A0A1I0XJE4_9FLAO</name>
<feature type="domain" description="Carbohydrate kinase PfkB" evidence="3">
    <location>
        <begin position="29"/>
        <end position="290"/>
    </location>
</feature>
<protein>
    <submittedName>
        <fullName evidence="4">Sugar or nucleoside kinase, ribokinase family</fullName>
    </submittedName>
</protein>
<dbReference type="Pfam" id="PF00294">
    <property type="entry name" value="PfkB"/>
    <property type="match status" value="1"/>
</dbReference>
<dbReference type="InterPro" id="IPR002173">
    <property type="entry name" value="Carboh/pur_kinase_PfkB_CS"/>
</dbReference>
<dbReference type="InterPro" id="IPR029056">
    <property type="entry name" value="Ribokinase-like"/>
</dbReference>
<dbReference type="SUPFAM" id="SSF53613">
    <property type="entry name" value="Ribokinase-like"/>
    <property type="match status" value="1"/>
</dbReference>
<evidence type="ECO:0000313" key="5">
    <source>
        <dbReference type="Proteomes" id="UP000199604"/>
    </source>
</evidence>
<dbReference type="Gene3D" id="3.40.1190.20">
    <property type="match status" value="1"/>
</dbReference>
<evidence type="ECO:0000256" key="2">
    <source>
        <dbReference type="ARBA" id="ARBA00022777"/>
    </source>
</evidence>
<organism evidence="4 5">
    <name type="scientific">Flavobacterium swingsii</name>
    <dbReference type="NCBI Taxonomy" id="498292"/>
    <lineage>
        <taxon>Bacteria</taxon>
        <taxon>Pseudomonadati</taxon>
        <taxon>Bacteroidota</taxon>
        <taxon>Flavobacteriia</taxon>
        <taxon>Flavobacteriales</taxon>
        <taxon>Flavobacteriaceae</taxon>
        <taxon>Flavobacterium</taxon>
    </lineage>
</organism>
<evidence type="ECO:0000256" key="1">
    <source>
        <dbReference type="ARBA" id="ARBA00022679"/>
    </source>
</evidence>